<evidence type="ECO:0000256" key="1">
    <source>
        <dbReference type="ARBA" id="ARBA00022737"/>
    </source>
</evidence>
<keyword evidence="4" id="KW-0067">ATP-binding</keyword>
<evidence type="ECO:0000313" key="8">
    <source>
        <dbReference type="EMBL" id="CAA7047410.1"/>
    </source>
</evidence>
<dbReference type="Proteomes" id="UP000467841">
    <property type="component" value="Unassembled WGS sequence"/>
</dbReference>
<feature type="domain" description="Disease resistance N-terminal" evidence="7">
    <location>
        <begin position="6"/>
        <end position="93"/>
    </location>
</feature>
<feature type="domain" description="NB-ARC" evidence="6">
    <location>
        <begin position="168"/>
        <end position="341"/>
    </location>
</feature>
<dbReference type="InterPro" id="IPR041118">
    <property type="entry name" value="Rx_N"/>
</dbReference>
<keyword evidence="2" id="KW-0547">Nucleotide-binding</keyword>
<dbReference type="FunFam" id="3.40.50.300:FF:001091">
    <property type="entry name" value="Probable disease resistance protein At1g61300"/>
    <property type="match status" value="1"/>
</dbReference>
<dbReference type="FunFam" id="1.10.8.430:FF:000003">
    <property type="entry name" value="Probable disease resistance protein At5g66910"/>
    <property type="match status" value="1"/>
</dbReference>
<dbReference type="Gene3D" id="1.10.8.430">
    <property type="entry name" value="Helical domain of apoptotic protease-activating factors"/>
    <property type="match status" value="1"/>
</dbReference>
<dbReference type="EMBL" id="CACVBM020001373">
    <property type="protein sequence ID" value="CAA7047410.1"/>
    <property type="molecule type" value="Genomic_DNA"/>
</dbReference>
<sequence>MAETLLSFGVEKLWDLLVRESDRLKGVKENLSELKSDLNLLRSFLKDADAKKHAIAMVRNCVEEIKEIVFDAEDIIETFLLKEELQKPSGIKKHMRRLSCIVVEHREFAIEMEGISKRISKVIRDMQSFGVQQLVVDGGGYSNPLQERQREMRKTFSSDNERDFVGLEQNVNKLVGYLVERKSTQVVSICGMGGIGKTTLARHVFNHEIVKNHFDGVVWVCVSQQFTRKYVWETILKRLRPKHIDDHRESDMTEDELQENLFRLLETSNSLIVLDDIWEAEHWDRIKPIFPPNKGWKLLLTSRNEGVALHVDPTCIIFKPECLTPEESWILFRKIAFPMKDRTNSEMEEMGKQMIKHCGGLPLAVKVLGGLLAPQYTLDEWKRVHKNIGSFIVGGRSFNDRNISSVYHILSMSFEELPVYLKHCFLYLAHFPEDYSIDVGKISYYWAAEGIPRPRYYNEASIQEVAYASFPCVCSSAHCLSFSLAPTRFFFSFSIPLSSRPSFLRLSIFLLPLFRFSPVPPLFFSLLLFILPTFQKIIL</sequence>
<dbReference type="Pfam" id="PF18052">
    <property type="entry name" value="Rx_N"/>
    <property type="match status" value="1"/>
</dbReference>
<evidence type="ECO:0000259" key="7">
    <source>
        <dbReference type="Pfam" id="PF18052"/>
    </source>
</evidence>
<accession>A0A6D2KD64</accession>
<dbReference type="Gene3D" id="1.20.5.4130">
    <property type="match status" value="1"/>
</dbReference>
<keyword evidence="5" id="KW-1133">Transmembrane helix</keyword>
<organism evidence="8 9">
    <name type="scientific">Microthlaspi erraticum</name>
    <dbReference type="NCBI Taxonomy" id="1685480"/>
    <lineage>
        <taxon>Eukaryota</taxon>
        <taxon>Viridiplantae</taxon>
        <taxon>Streptophyta</taxon>
        <taxon>Embryophyta</taxon>
        <taxon>Tracheophyta</taxon>
        <taxon>Spermatophyta</taxon>
        <taxon>Magnoliopsida</taxon>
        <taxon>eudicotyledons</taxon>
        <taxon>Gunneridae</taxon>
        <taxon>Pentapetalae</taxon>
        <taxon>rosids</taxon>
        <taxon>malvids</taxon>
        <taxon>Brassicales</taxon>
        <taxon>Brassicaceae</taxon>
        <taxon>Coluteocarpeae</taxon>
        <taxon>Microthlaspi</taxon>
    </lineage>
</organism>
<comment type="caution">
    <text evidence="8">The sequence shown here is derived from an EMBL/GenBank/DDBJ whole genome shotgun (WGS) entry which is preliminary data.</text>
</comment>
<dbReference type="InterPro" id="IPR002182">
    <property type="entry name" value="NB-ARC"/>
</dbReference>
<keyword evidence="1" id="KW-0677">Repeat</keyword>
<dbReference type="GO" id="GO:0005524">
    <property type="term" value="F:ATP binding"/>
    <property type="evidence" value="ECO:0007669"/>
    <property type="project" value="UniProtKB-KW"/>
</dbReference>
<name>A0A6D2KD64_9BRAS</name>
<dbReference type="AlphaFoldDB" id="A0A6D2KD64"/>
<evidence type="ECO:0000256" key="5">
    <source>
        <dbReference type="SAM" id="Phobius"/>
    </source>
</evidence>
<keyword evidence="3" id="KW-0611">Plant defense</keyword>
<dbReference type="PANTHER" id="PTHR36766:SF40">
    <property type="entry name" value="DISEASE RESISTANCE PROTEIN RGA3"/>
    <property type="match status" value="1"/>
</dbReference>
<evidence type="ECO:0000313" key="9">
    <source>
        <dbReference type="Proteomes" id="UP000467841"/>
    </source>
</evidence>
<gene>
    <name evidence="8" type="ORF">MERR_LOCUS34645</name>
</gene>
<dbReference type="GO" id="GO:0006952">
    <property type="term" value="P:defense response"/>
    <property type="evidence" value="ECO:0007669"/>
    <property type="project" value="UniProtKB-KW"/>
</dbReference>
<dbReference type="PANTHER" id="PTHR36766">
    <property type="entry name" value="PLANT BROAD-SPECTRUM MILDEW RESISTANCE PROTEIN RPW8"/>
    <property type="match status" value="1"/>
</dbReference>
<evidence type="ECO:0000256" key="2">
    <source>
        <dbReference type="ARBA" id="ARBA00022741"/>
    </source>
</evidence>
<dbReference type="InterPro" id="IPR038005">
    <property type="entry name" value="RX-like_CC"/>
</dbReference>
<evidence type="ECO:0000256" key="3">
    <source>
        <dbReference type="ARBA" id="ARBA00022821"/>
    </source>
</evidence>
<dbReference type="InterPro" id="IPR042197">
    <property type="entry name" value="Apaf_helical"/>
</dbReference>
<dbReference type="SUPFAM" id="SSF52540">
    <property type="entry name" value="P-loop containing nucleoside triphosphate hydrolases"/>
    <property type="match status" value="1"/>
</dbReference>
<evidence type="ECO:0000259" key="6">
    <source>
        <dbReference type="Pfam" id="PF00931"/>
    </source>
</evidence>
<dbReference type="Gene3D" id="1.10.10.10">
    <property type="entry name" value="Winged helix-like DNA-binding domain superfamily/Winged helix DNA-binding domain"/>
    <property type="match status" value="1"/>
</dbReference>
<dbReference type="GO" id="GO:0043531">
    <property type="term" value="F:ADP binding"/>
    <property type="evidence" value="ECO:0007669"/>
    <property type="project" value="InterPro"/>
</dbReference>
<dbReference type="Pfam" id="PF00931">
    <property type="entry name" value="NB-ARC"/>
    <property type="match status" value="1"/>
</dbReference>
<dbReference type="InterPro" id="IPR027417">
    <property type="entry name" value="P-loop_NTPase"/>
</dbReference>
<reference evidence="8" key="1">
    <citation type="submission" date="2020-01" db="EMBL/GenBank/DDBJ databases">
        <authorList>
            <person name="Mishra B."/>
        </authorList>
    </citation>
    <scope>NUCLEOTIDE SEQUENCE [LARGE SCALE GENOMIC DNA]</scope>
</reference>
<evidence type="ECO:0008006" key="10">
    <source>
        <dbReference type="Google" id="ProtNLM"/>
    </source>
</evidence>
<keyword evidence="5" id="KW-0812">Transmembrane</keyword>
<dbReference type="CDD" id="cd14798">
    <property type="entry name" value="RX-CC_like"/>
    <property type="match status" value="1"/>
</dbReference>
<proteinExistence type="predicted"/>
<feature type="transmembrane region" description="Helical" evidence="5">
    <location>
        <begin position="506"/>
        <end position="531"/>
    </location>
</feature>
<dbReference type="InterPro" id="IPR036388">
    <property type="entry name" value="WH-like_DNA-bd_sf"/>
</dbReference>
<keyword evidence="9" id="KW-1185">Reference proteome</keyword>
<dbReference type="OrthoDB" id="1111037at2759"/>
<dbReference type="PRINTS" id="PR00364">
    <property type="entry name" value="DISEASERSIST"/>
</dbReference>
<protein>
    <recommendedName>
        <fullName evidence="10">NB-ARC domain-containing protein</fullName>
    </recommendedName>
</protein>
<keyword evidence="5" id="KW-0472">Membrane</keyword>
<dbReference type="Gene3D" id="3.40.50.300">
    <property type="entry name" value="P-loop containing nucleotide triphosphate hydrolases"/>
    <property type="match status" value="1"/>
</dbReference>
<evidence type="ECO:0000256" key="4">
    <source>
        <dbReference type="ARBA" id="ARBA00022840"/>
    </source>
</evidence>